<dbReference type="InterPro" id="IPR029058">
    <property type="entry name" value="AB_hydrolase_fold"/>
</dbReference>
<accession>A0A8J5FBQ9</accession>
<dbReference type="PANTHER" id="PTHR43139:SF61">
    <property type="entry name" value="ALPHA_BETA-HYDROLASES SUPERFAMILY PROTEIN"/>
    <property type="match status" value="1"/>
</dbReference>
<comment type="caution">
    <text evidence="2">The sequence shown here is derived from an EMBL/GenBank/DDBJ whole genome shotgun (WGS) entry which is preliminary data.</text>
</comment>
<name>A0A8J5FBQ9_ZINOF</name>
<dbReference type="SUPFAM" id="SSF53474">
    <property type="entry name" value="alpha/beta-Hydrolases"/>
    <property type="match status" value="1"/>
</dbReference>
<dbReference type="PRINTS" id="PR00111">
    <property type="entry name" value="ABHYDROLASE"/>
</dbReference>
<proteinExistence type="predicted"/>
<evidence type="ECO:0000313" key="2">
    <source>
        <dbReference type="EMBL" id="KAG6480319.1"/>
    </source>
</evidence>
<dbReference type="Gene3D" id="3.40.50.1820">
    <property type="entry name" value="alpha/beta hydrolase"/>
    <property type="match status" value="1"/>
</dbReference>
<gene>
    <name evidence="2" type="ORF">ZIOFF_063819</name>
</gene>
<dbReference type="Proteomes" id="UP000734854">
    <property type="component" value="Unassembled WGS sequence"/>
</dbReference>
<dbReference type="AlphaFoldDB" id="A0A8J5FBQ9"/>
<dbReference type="InterPro" id="IPR000073">
    <property type="entry name" value="AB_hydrolase_1"/>
</dbReference>
<dbReference type="Pfam" id="PF00561">
    <property type="entry name" value="Abhydrolase_1"/>
    <property type="match status" value="1"/>
</dbReference>
<keyword evidence="3" id="KW-1185">Reference proteome</keyword>
<reference evidence="2 3" key="1">
    <citation type="submission" date="2020-08" db="EMBL/GenBank/DDBJ databases">
        <title>Plant Genome Project.</title>
        <authorList>
            <person name="Zhang R.-G."/>
        </authorList>
    </citation>
    <scope>NUCLEOTIDE SEQUENCE [LARGE SCALE GENOMIC DNA]</scope>
    <source>
        <tissue evidence="2">Rhizome</tissue>
    </source>
</reference>
<feature type="domain" description="AB hydrolase-1" evidence="1">
    <location>
        <begin position="7"/>
        <end position="134"/>
    </location>
</feature>
<sequence>MTWPFQILALADRYSLYVPDLLFFGESTTDAAERTPAFQADCLAATLDRLHVRRCTAVGFSYGGMVASSLAERWPGLVGSLVLSSSVFVMTESISSEMKQRLGVSSWPEILLPASEEELETMLSISIYRKLWFPRFLYRDFLHAMFKNSKKKVELLEAMVVSQREDDKPPSLPKYFFDLLQCGLVLYGENDNIFHLKLAHDMKENVLGQTLCVPLFAYISQCYRKGRASPSLGEAFCVQHKELLGVMHAQESSDI</sequence>
<organism evidence="2 3">
    <name type="scientific">Zingiber officinale</name>
    <name type="common">Ginger</name>
    <name type="synonym">Amomum zingiber</name>
    <dbReference type="NCBI Taxonomy" id="94328"/>
    <lineage>
        <taxon>Eukaryota</taxon>
        <taxon>Viridiplantae</taxon>
        <taxon>Streptophyta</taxon>
        <taxon>Embryophyta</taxon>
        <taxon>Tracheophyta</taxon>
        <taxon>Spermatophyta</taxon>
        <taxon>Magnoliopsida</taxon>
        <taxon>Liliopsida</taxon>
        <taxon>Zingiberales</taxon>
        <taxon>Zingiberaceae</taxon>
        <taxon>Zingiber</taxon>
    </lineage>
</organism>
<dbReference type="EMBL" id="JACMSC010000017">
    <property type="protein sequence ID" value="KAG6480319.1"/>
    <property type="molecule type" value="Genomic_DNA"/>
</dbReference>
<dbReference type="PANTHER" id="PTHR43139">
    <property type="entry name" value="SI:DKEY-122A22.2"/>
    <property type="match status" value="1"/>
</dbReference>
<evidence type="ECO:0000259" key="1">
    <source>
        <dbReference type="Pfam" id="PF00561"/>
    </source>
</evidence>
<protein>
    <recommendedName>
        <fullName evidence="1">AB hydrolase-1 domain-containing protein</fullName>
    </recommendedName>
</protein>
<dbReference type="InterPro" id="IPR052370">
    <property type="entry name" value="Meta-cleavage_hydrolase"/>
</dbReference>
<evidence type="ECO:0000313" key="3">
    <source>
        <dbReference type="Proteomes" id="UP000734854"/>
    </source>
</evidence>